<dbReference type="InterPro" id="IPR050266">
    <property type="entry name" value="AB_hydrolase_sf"/>
</dbReference>
<dbReference type="RefSeq" id="WP_151543812.1">
    <property type="nucleotide sequence ID" value="NZ_WBMR01000118.1"/>
</dbReference>
<proteinExistence type="predicted"/>
<accession>A0A6L3VUC2</accession>
<dbReference type="Proteomes" id="UP000483004">
    <property type="component" value="Unassembled WGS sequence"/>
</dbReference>
<dbReference type="EMBL" id="WBMR01000118">
    <property type="protein sequence ID" value="KAB2371793.1"/>
    <property type="molecule type" value="Genomic_DNA"/>
</dbReference>
<dbReference type="Pfam" id="PF00561">
    <property type="entry name" value="Abhydrolase_1"/>
    <property type="match status" value="1"/>
</dbReference>
<dbReference type="PRINTS" id="PR00111">
    <property type="entry name" value="ABHYDROLASE"/>
</dbReference>
<dbReference type="InterPro" id="IPR029058">
    <property type="entry name" value="AB_hydrolase_fold"/>
</dbReference>
<dbReference type="GO" id="GO:0016787">
    <property type="term" value="F:hydrolase activity"/>
    <property type="evidence" value="ECO:0007669"/>
    <property type="project" value="UniProtKB-KW"/>
</dbReference>
<comment type="caution">
    <text evidence="2">The sequence shown here is derived from an EMBL/GenBank/DDBJ whole genome shotgun (WGS) entry which is preliminary data.</text>
</comment>
<reference evidence="2 3" key="1">
    <citation type="submission" date="2019-09" db="EMBL/GenBank/DDBJ databases">
        <title>Actinomadura physcomitrii sp. nov., a novel actinomycete isolated from moss [Physcomitrium sphaericum (Ludw) Fuernr].</title>
        <authorList>
            <person name="Liu C."/>
            <person name="Zhuang X."/>
        </authorList>
    </citation>
    <scope>NUCLEOTIDE SEQUENCE [LARGE SCALE GENOMIC DNA]</scope>
    <source>
        <strain evidence="2 3">CYP1-1B</strain>
    </source>
</reference>
<evidence type="ECO:0000313" key="2">
    <source>
        <dbReference type="EMBL" id="KAB2371793.1"/>
    </source>
</evidence>
<dbReference type="AlphaFoldDB" id="A0A6L3VUC2"/>
<dbReference type="PANTHER" id="PTHR43798">
    <property type="entry name" value="MONOACYLGLYCEROL LIPASE"/>
    <property type="match status" value="1"/>
</dbReference>
<feature type="domain" description="AB hydrolase-1" evidence="1">
    <location>
        <begin position="21"/>
        <end position="125"/>
    </location>
</feature>
<keyword evidence="2" id="KW-0378">Hydrolase</keyword>
<evidence type="ECO:0000259" key="1">
    <source>
        <dbReference type="Pfam" id="PF00561"/>
    </source>
</evidence>
<evidence type="ECO:0000313" key="3">
    <source>
        <dbReference type="Proteomes" id="UP000483004"/>
    </source>
</evidence>
<keyword evidence="3" id="KW-1185">Reference proteome</keyword>
<name>A0A6L3VUC2_9ACTN</name>
<sequence>MRDRGGLAARTLTPAEPAGAPPVLLVHGFGSDGATDWIDTGTAAALTGAGRTVVVPDLPGHGDSPAPRSAAEATAPALAAALLAVMDGAGAASFDIAGYSLGARLAWEVAATAPDRVERSVLGGLSPAEPFTAVDVDALHRAVADGTPCADPFTAAIAAMVTARGDRARGLALCVEGLRSTPFAGGPWNAKVLPVFVVGENDDLTRGIGDLAEGLGGAGLVTVPGAHHEVPGGARFRETLLDALAR</sequence>
<dbReference type="InterPro" id="IPR000073">
    <property type="entry name" value="AB_hydrolase_1"/>
</dbReference>
<dbReference type="OrthoDB" id="9804723at2"/>
<organism evidence="2 3">
    <name type="scientific">Actinomadura montaniterrae</name>
    <dbReference type="NCBI Taxonomy" id="1803903"/>
    <lineage>
        <taxon>Bacteria</taxon>
        <taxon>Bacillati</taxon>
        <taxon>Actinomycetota</taxon>
        <taxon>Actinomycetes</taxon>
        <taxon>Streptosporangiales</taxon>
        <taxon>Thermomonosporaceae</taxon>
        <taxon>Actinomadura</taxon>
    </lineage>
</organism>
<dbReference type="Gene3D" id="3.40.50.1820">
    <property type="entry name" value="alpha/beta hydrolase"/>
    <property type="match status" value="1"/>
</dbReference>
<protein>
    <submittedName>
        <fullName evidence="2">Alpha/beta hydrolase</fullName>
    </submittedName>
</protein>
<dbReference type="SUPFAM" id="SSF53474">
    <property type="entry name" value="alpha/beta-Hydrolases"/>
    <property type="match status" value="1"/>
</dbReference>
<gene>
    <name evidence="2" type="ORF">F9B16_31275</name>
</gene>